<feature type="transmembrane region" description="Helical" evidence="8">
    <location>
        <begin position="378"/>
        <end position="402"/>
    </location>
</feature>
<dbReference type="InterPro" id="IPR005829">
    <property type="entry name" value="Sugar_transporter_CS"/>
</dbReference>
<dbReference type="Pfam" id="PF07690">
    <property type="entry name" value="MFS_1"/>
    <property type="match status" value="1"/>
</dbReference>
<keyword evidence="11" id="KW-1185">Reference proteome</keyword>
<keyword evidence="2" id="KW-0813">Transport</keyword>
<feature type="transmembrane region" description="Helical" evidence="8">
    <location>
        <begin position="100"/>
        <end position="118"/>
    </location>
</feature>
<dbReference type="InterPro" id="IPR036259">
    <property type="entry name" value="MFS_trans_sf"/>
</dbReference>
<evidence type="ECO:0000256" key="4">
    <source>
        <dbReference type="ARBA" id="ARBA00022692"/>
    </source>
</evidence>
<feature type="transmembrane region" description="Helical" evidence="8">
    <location>
        <begin position="190"/>
        <end position="209"/>
    </location>
</feature>
<dbReference type="GO" id="GO:0022857">
    <property type="term" value="F:transmembrane transporter activity"/>
    <property type="evidence" value="ECO:0007669"/>
    <property type="project" value="InterPro"/>
</dbReference>
<feature type="region of interest" description="Disordered" evidence="7">
    <location>
        <begin position="480"/>
        <end position="526"/>
    </location>
</feature>
<evidence type="ECO:0000256" key="8">
    <source>
        <dbReference type="SAM" id="Phobius"/>
    </source>
</evidence>
<evidence type="ECO:0000259" key="9">
    <source>
        <dbReference type="PROSITE" id="PS50850"/>
    </source>
</evidence>
<feature type="transmembrane region" description="Helical" evidence="8">
    <location>
        <begin position="31"/>
        <end position="57"/>
    </location>
</feature>
<dbReference type="Gene3D" id="1.20.1250.20">
    <property type="entry name" value="MFS general substrate transporter like domains"/>
    <property type="match status" value="1"/>
</dbReference>
<keyword evidence="3" id="KW-1003">Cell membrane</keyword>
<evidence type="ECO:0000256" key="2">
    <source>
        <dbReference type="ARBA" id="ARBA00022448"/>
    </source>
</evidence>
<dbReference type="Proteomes" id="UP000460435">
    <property type="component" value="Unassembled WGS sequence"/>
</dbReference>
<feature type="domain" description="Major facilitator superfamily (MFS) profile" evidence="9">
    <location>
        <begin position="34"/>
        <end position="483"/>
    </location>
</feature>
<protein>
    <submittedName>
        <fullName evidence="10">MFS transporter</fullName>
    </submittedName>
</protein>
<dbReference type="AlphaFoldDB" id="A0A7K3MD01"/>
<comment type="caution">
    <text evidence="10">The sequence shown here is derived from an EMBL/GenBank/DDBJ whole genome shotgun (WGS) entry which is preliminary data.</text>
</comment>
<evidence type="ECO:0000256" key="1">
    <source>
        <dbReference type="ARBA" id="ARBA00004651"/>
    </source>
</evidence>
<dbReference type="PANTHER" id="PTHR42718:SF46">
    <property type="entry name" value="BLR6921 PROTEIN"/>
    <property type="match status" value="1"/>
</dbReference>
<dbReference type="InterPro" id="IPR011701">
    <property type="entry name" value="MFS"/>
</dbReference>
<feature type="transmembrane region" description="Helical" evidence="8">
    <location>
        <begin position="130"/>
        <end position="150"/>
    </location>
</feature>
<evidence type="ECO:0000256" key="5">
    <source>
        <dbReference type="ARBA" id="ARBA00022989"/>
    </source>
</evidence>
<feature type="transmembrane region" description="Helical" evidence="8">
    <location>
        <begin position="162"/>
        <end position="184"/>
    </location>
</feature>
<organism evidence="10 11">
    <name type="scientific">Phytoactinopolyspora mesophila</name>
    <dbReference type="NCBI Taxonomy" id="2650750"/>
    <lineage>
        <taxon>Bacteria</taxon>
        <taxon>Bacillati</taxon>
        <taxon>Actinomycetota</taxon>
        <taxon>Actinomycetes</taxon>
        <taxon>Jiangellales</taxon>
        <taxon>Jiangellaceae</taxon>
        <taxon>Phytoactinopolyspora</taxon>
    </lineage>
</organism>
<evidence type="ECO:0000256" key="7">
    <source>
        <dbReference type="SAM" id="MobiDB-lite"/>
    </source>
</evidence>
<dbReference type="GO" id="GO:0005886">
    <property type="term" value="C:plasma membrane"/>
    <property type="evidence" value="ECO:0007669"/>
    <property type="project" value="UniProtKB-SubCell"/>
</dbReference>
<name>A0A7K3MD01_9ACTN</name>
<dbReference type="PROSITE" id="PS50850">
    <property type="entry name" value="MFS"/>
    <property type="match status" value="1"/>
</dbReference>
<dbReference type="RefSeq" id="WP_162452997.1">
    <property type="nucleotide sequence ID" value="NZ_WLZY01000011.1"/>
</dbReference>
<reference evidence="10 11" key="1">
    <citation type="submission" date="2019-11" db="EMBL/GenBank/DDBJ databases">
        <authorList>
            <person name="Li X.-J."/>
            <person name="Feng X.-M."/>
        </authorList>
    </citation>
    <scope>NUCLEOTIDE SEQUENCE [LARGE SCALE GENOMIC DNA]</scope>
    <source>
        <strain evidence="10 11">XMNu-373</strain>
    </source>
</reference>
<keyword evidence="4 8" id="KW-0812">Transmembrane</keyword>
<evidence type="ECO:0000256" key="6">
    <source>
        <dbReference type="ARBA" id="ARBA00023136"/>
    </source>
</evidence>
<dbReference type="PRINTS" id="PR01036">
    <property type="entry name" value="TCRTETB"/>
</dbReference>
<accession>A0A7K3MD01</accession>
<feature type="transmembrane region" description="Helical" evidence="8">
    <location>
        <begin position="288"/>
        <end position="312"/>
    </location>
</feature>
<sequence length="526" mass="54340">MHVHVMFLLVTDTAIRTAPSSPQQQQWTPRLWGILAVLCLALFLDGLDVSMVGVALPSIGAELGLSTTALQWIVSGYVLGFGGLLLLGGRTADLLGRRKVFLIALGVFAVASLLGGIVDDGGLLIATRLIKGVAAAFTAPTGLSIITTTFAEGRDRNKALSIYTLFGASGFSSGLIVGGLMTGIGWRWTFLFPVPIATAALIAGLMLIPRDRPAATGGYDVGGATTLTGGMLLLVYTVVSAPETGFTHPGIIASFILAIALLTAFFMIERRVAHPLVRLGILRVGSIVRANVGLVALFGSFLSFQFIMTLYLQNVLGWSPIQMALALLPAGVLVVLTAPYAGRMIDRVGTPKLIIAGLSALSVGYVLFFFRIDTDPNYLTVILPSVVLLGVGFALGFPSINVQATAGVKDSEQGLAAGLVQTSGQVGAALVLALSTALMSVDAHGVNESMEQSLSQFRPGLVLVTVVALAGLAVTASPLLRRSPPSSTASSAPASNPSSTPASSPSNPSSPTPSSTSKPSSYTPSP</sequence>
<dbReference type="PROSITE" id="PS00216">
    <property type="entry name" value="SUGAR_TRANSPORT_1"/>
    <property type="match status" value="1"/>
</dbReference>
<feature type="transmembrane region" description="Helical" evidence="8">
    <location>
        <begin position="461"/>
        <end position="480"/>
    </location>
</feature>
<evidence type="ECO:0000256" key="3">
    <source>
        <dbReference type="ARBA" id="ARBA00022475"/>
    </source>
</evidence>
<dbReference type="PANTHER" id="PTHR42718">
    <property type="entry name" value="MAJOR FACILITATOR SUPERFAMILY MULTIDRUG TRANSPORTER MFSC"/>
    <property type="match status" value="1"/>
</dbReference>
<dbReference type="InterPro" id="IPR020846">
    <property type="entry name" value="MFS_dom"/>
</dbReference>
<dbReference type="SUPFAM" id="SSF103473">
    <property type="entry name" value="MFS general substrate transporter"/>
    <property type="match status" value="1"/>
</dbReference>
<feature type="transmembrane region" description="Helical" evidence="8">
    <location>
        <begin position="251"/>
        <end position="268"/>
    </location>
</feature>
<comment type="subcellular location">
    <subcellularLocation>
        <location evidence="1">Cell membrane</location>
        <topology evidence="1">Multi-pass membrane protein</topology>
    </subcellularLocation>
</comment>
<dbReference type="CDD" id="cd17321">
    <property type="entry name" value="MFS_MMR_MDR_like"/>
    <property type="match status" value="1"/>
</dbReference>
<dbReference type="Gene3D" id="1.20.1720.10">
    <property type="entry name" value="Multidrug resistance protein D"/>
    <property type="match status" value="1"/>
</dbReference>
<feature type="transmembrane region" description="Helical" evidence="8">
    <location>
        <begin position="221"/>
        <end position="239"/>
    </location>
</feature>
<evidence type="ECO:0000313" key="10">
    <source>
        <dbReference type="EMBL" id="NDL60278.1"/>
    </source>
</evidence>
<proteinExistence type="predicted"/>
<keyword evidence="6 8" id="KW-0472">Membrane</keyword>
<feature type="transmembrane region" description="Helical" evidence="8">
    <location>
        <begin position="353"/>
        <end position="372"/>
    </location>
</feature>
<keyword evidence="5 8" id="KW-1133">Transmembrane helix</keyword>
<feature type="transmembrane region" description="Helical" evidence="8">
    <location>
        <begin position="414"/>
        <end position="441"/>
    </location>
</feature>
<feature type="transmembrane region" description="Helical" evidence="8">
    <location>
        <begin position="69"/>
        <end position="88"/>
    </location>
</feature>
<feature type="transmembrane region" description="Helical" evidence="8">
    <location>
        <begin position="318"/>
        <end position="341"/>
    </location>
</feature>
<dbReference type="EMBL" id="WLZY01000011">
    <property type="protein sequence ID" value="NDL60278.1"/>
    <property type="molecule type" value="Genomic_DNA"/>
</dbReference>
<gene>
    <name evidence="10" type="ORF">F7O44_24700</name>
</gene>
<evidence type="ECO:0000313" key="11">
    <source>
        <dbReference type="Proteomes" id="UP000460435"/>
    </source>
</evidence>